<evidence type="ECO:0000313" key="2">
    <source>
        <dbReference type="EMBL" id="MFC5864227.1"/>
    </source>
</evidence>
<dbReference type="InterPro" id="IPR002716">
    <property type="entry name" value="PIN_dom"/>
</dbReference>
<dbReference type="InterPro" id="IPR029060">
    <property type="entry name" value="PIN-like_dom_sf"/>
</dbReference>
<name>A0ABW1EKE1_9BACT</name>
<reference evidence="3" key="1">
    <citation type="journal article" date="2019" name="Int. J. Syst. Evol. Microbiol.">
        <title>The Global Catalogue of Microorganisms (GCM) 10K type strain sequencing project: providing services to taxonomists for standard genome sequencing and annotation.</title>
        <authorList>
            <consortium name="The Broad Institute Genomics Platform"/>
            <consortium name="The Broad Institute Genome Sequencing Center for Infectious Disease"/>
            <person name="Wu L."/>
            <person name="Ma J."/>
        </authorList>
    </citation>
    <scope>NUCLEOTIDE SEQUENCE [LARGE SCALE GENOMIC DNA]</scope>
    <source>
        <strain evidence="3">JCM 4087</strain>
    </source>
</reference>
<comment type="caution">
    <text evidence="2">The sequence shown here is derived from an EMBL/GenBank/DDBJ whole genome shotgun (WGS) entry which is preliminary data.</text>
</comment>
<dbReference type="Pfam" id="PF01850">
    <property type="entry name" value="PIN"/>
    <property type="match status" value="1"/>
</dbReference>
<dbReference type="PANTHER" id="PTHR39664">
    <property type="match status" value="1"/>
</dbReference>
<organism evidence="2 3">
    <name type="scientific">Acidicapsa dinghuensis</name>
    <dbReference type="NCBI Taxonomy" id="2218256"/>
    <lineage>
        <taxon>Bacteria</taxon>
        <taxon>Pseudomonadati</taxon>
        <taxon>Acidobacteriota</taxon>
        <taxon>Terriglobia</taxon>
        <taxon>Terriglobales</taxon>
        <taxon>Acidobacteriaceae</taxon>
        <taxon>Acidicapsa</taxon>
    </lineage>
</organism>
<dbReference type="RefSeq" id="WP_263340559.1">
    <property type="nucleotide sequence ID" value="NZ_JAGSYH010000006.1"/>
</dbReference>
<accession>A0ABW1EKE1</accession>
<dbReference type="EMBL" id="JBHSPH010000008">
    <property type="protein sequence ID" value="MFC5864227.1"/>
    <property type="molecule type" value="Genomic_DNA"/>
</dbReference>
<proteinExistence type="predicted"/>
<dbReference type="Proteomes" id="UP001596091">
    <property type="component" value="Unassembled WGS sequence"/>
</dbReference>
<dbReference type="PANTHER" id="PTHR39664:SF2">
    <property type="entry name" value="NUCLEIC ACID-BINDING PROTEIN, CONTAINING PIN DOMAIN-RELATED"/>
    <property type="match status" value="1"/>
</dbReference>
<dbReference type="Gene3D" id="3.40.50.1010">
    <property type="entry name" value="5'-nuclease"/>
    <property type="match status" value="1"/>
</dbReference>
<evidence type="ECO:0000313" key="3">
    <source>
        <dbReference type="Proteomes" id="UP001596091"/>
    </source>
</evidence>
<dbReference type="CDD" id="cd18683">
    <property type="entry name" value="PIN_VapC-like"/>
    <property type="match status" value="1"/>
</dbReference>
<protein>
    <submittedName>
        <fullName evidence="2">PIN domain-containing protein</fullName>
    </submittedName>
</protein>
<gene>
    <name evidence="2" type="ORF">ACFPT7_18120</name>
</gene>
<evidence type="ECO:0000259" key="1">
    <source>
        <dbReference type="Pfam" id="PF01850"/>
    </source>
</evidence>
<keyword evidence="3" id="KW-1185">Reference proteome</keyword>
<dbReference type="SUPFAM" id="SSF88723">
    <property type="entry name" value="PIN domain-like"/>
    <property type="match status" value="1"/>
</dbReference>
<feature type="domain" description="PIN" evidence="1">
    <location>
        <begin position="4"/>
        <end position="125"/>
    </location>
</feature>
<sequence>MIGIDTNVILRYLLQDDPDQARKANRIVDRQLSEQAPGFINLVTVLEIVWVLRSLLKQSPSQIAQHLENLLAADVFQVQNEQQVFEAAFALKRNTGEFEDALIGALNAWAGCSHTLTFDRKATRLPNFQFIA</sequence>